<dbReference type="PROSITE" id="PS51471">
    <property type="entry name" value="FE2OG_OXY"/>
    <property type="match status" value="1"/>
</dbReference>
<reference evidence="3" key="1">
    <citation type="submission" date="2021-06" db="EMBL/GenBank/DDBJ databases">
        <authorList>
            <person name="Kallberg Y."/>
            <person name="Tangrot J."/>
            <person name="Rosling A."/>
        </authorList>
    </citation>
    <scope>NUCLEOTIDE SEQUENCE</scope>
    <source>
        <strain evidence="3">BR232B</strain>
    </source>
</reference>
<sequence>MDANPTEYTPITLPTIDLSLFSSSKPQSTLLLNSLSTAASTYGAFYVTSSSFTLSDEQAIISATKEFFSLPKEVKESVYYRNGGFVRGYIPMGGESGSERTEMKEAFSYGYDWDNRDPPASVLSPFSNSLEGHNQWGQLVDILGVKWKNVLTDYYAKMMQITKDCIKALEMAIGRDIQQPDKSGETISMIRLFHYFPHLNDGKMIGSSPHTDWGLLTLVLQPNSPRGLQIHYNNQWWDVPSKPGSFIVNCGDYLSLMTGGAVVSPLHRVVSDGESERYSLVFFYYPHYDTCLPSGQGSNLKLSLLMDQSVKYEGNDDDQKKNGTEGVTFGEYINRKWNQVARGDYFV</sequence>
<dbReference type="AlphaFoldDB" id="A0A9N9A2K0"/>
<dbReference type="InterPro" id="IPR027443">
    <property type="entry name" value="IPNS-like_sf"/>
</dbReference>
<keyword evidence="1" id="KW-0560">Oxidoreductase</keyword>
<evidence type="ECO:0000313" key="4">
    <source>
        <dbReference type="Proteomes" id="UP000789739"/>
    </source>
</evidence>
<dbReference type="GO" id="GO:0046872">
    <property type="term" value="F:metal ion binding"/>
    <property type="evidence" value="ECO:0007669"/>
    <property type="project" value="UniProtKB-KW"/>
</dbReference>
<evidence type="ECO:0000313" key="3">
    <source>
        <dbReference type="EMBL" id="CAG8517318.1"/>
    </source>
</evidence>
<dbReference type="Proteomes" id="UP000789739">
    <property type="component" value="Unassembled WGS sequence"/>
</dbReference>
<comment type="caution">
    <text evidence="3">The sequence shown here is derived from an EMBL/GenBank/DDBJ whole genome shotgun (WGS) entry which is preliminary data.</text>
</comment>
<dbReference type="InterPro" id="IPR044861">
    <property type="entry name" value="IPNS-like_FE2OG_OXY"/>
</dbReference>
<dbReference type="InterPro" id="IPR026992">
    <property type="entry name" value="DIOX_N"/>
</dbReference>
<name>A0A9N9A2K0_9GLOM</name>
<dbReference type="InterPro" id="IPR005123">
    <property type="entry name" value="Oxoglu/Fe-dep_dioxygenase_dom"/>
</dbReference>
<evidence type="ECO:0000256" key="1">
    <source>
        <dbReference type="RuleBase" id="RU003682"/>
    </source>
</evidence>
<keyword evidence="1" id="KW-0408">Iron</keyword>
<keyword evidence="1" id="KW-0479">Metal-binding</keyword>
<protein>
    <submittedName>
        <fullName evidence="3">3247_t:CDS:1</fullName>
    </submittedName>
</protein>
<organism evidence="3 4">
    <name type="scientific">Paraglomus brasilianum</name>
    <dbReference type="NCBI Taxonomy" id="144538"/>
    <lineage>
        <taxon>Eukaryota</taxon>
        <taxon>Fungi</taxon>
        <taxon>Fungi incertae sedis</taxon>
        <taxon>Mucoromycota</taxon>
        <taxon>Glomeromycotina</taxon>
        <taxon>Glomeromycetes</taxon>
        <taxon>Paraglomerales</taxon>
        <taxon>Paraglomeraceae</taxon>
        <taxon>Paraglomus</taxon>
    </lineage>
</organism>
<accession>A0A9N9A2K0</accession>
<dbReference type="InterPro" id="IPR050231">
    <property type="entry name" value="Iron_ascorbate_oxido_reductase"/>
</dbReference>
<dbReference type="Gene3D" id="2.60.120.330">
    <property type="entry name" value="B-lactam Antibiotic, Isopenicillin N Synthase, Chain"/>
    <property type="match status" value="1"/>
</dbReference>
<dbReference type="OrthoDB" id="627829at2759"/>
<dbReference type="SUPFAM" id="SSF51197">
    <property type="entry name" value="Clavaminate synthase-like"/>
    <property type="match status" value="1"/>
</dbReference>
<dbReference type="Pfam" id="PF14226">
    <property type="entry name" value="DIOX_N"/>
    <property type="match status" value="1"/>
</dbReference>
<dbReference type="GO" id="GO:0016491">
    <property type="term" value="F:oxidoreductase activity"/>
    <property type="evidence" value="ECO:0007669"/>
    <property type="project" value="UniProtKB-KW"/>
</dbReference>
<dbReference type="EMBL" id="CAJVPI010000309">
    <property type="protein sequence ID" value="CAG8517318.1"/>
    <property type="molecule type" value="Genomic_DNA"/>
</dbReference>
<dbReference type="PANTHER" id="PTHR47990">
    <property type="entry name" value="2-OXOGLUTARATE (2OG) AND FE(II)-DEPENDENT OXYGENASE SUPERFAMILY PROTEIN-RELATED"/>
    <property type="match status" value="1"/>
</dbReference>
<feature type="domain" description="Fe2OG dioxygenase" evidence="2">
    <location>
        <begin position="186"/>
        <end position="286"/>
    </location>
</feature>
<comment type="similarity">
    <text evidence="1">Belongs to the iron/ascorbate-dependent oxidoreductase family.</text>
</comment>
<evidence type="ECO:0000259" key="2">
    <source>
        <dbReference type="PROSITE" id="PS51471"/>
    </source>
</evidence>
<keyword evidence="4" id="KW-1185">Reference proteome</keyword>
<proteinExistence type="inferred from homology"/>
<dbReference type="Pfam" id="PF03171">
    <property type="entry name" value="2OG-FeII_Oxy"/>
    <property type="match status" value="1"/>
</dbReference>
<gene>
    <name evidence="3" type="ORF">PBRASI_LOCUS3433</name>
</gene>